<proteinExistence type="predicted"/>
<keyword evidence="2" id="KW-1185">Reference proteome</keyword>
<name>A0ABR0ME13_GOSAR</name>
<organism evidence="1 2">
    <name type="scientific">Gossypium arboreum</name>
    <name type="common">Tree cotton</name>
    <name type="synonym">Gossypium nanking</name>
    <dbReference type="NCBI Taxonomy" id="29729"/>
    <lineage>
        <taxon>Eukaryota</taxon>
        <taxon>Viridiplantae</taxon>
        <taxon>Streptophyta</taxon>
        <taxon>Embryophyta</taxon>
        <taxon>Tracheophyta</taxon>
        <taxon>Spermatophyta</taxon>
        <taxon>Magnoliopsida</taxon>
        <taxon>eudicotyledons</taxon>
        <taxon>Gunneridae</taxon>
        <taxon>Pentapetalae</taxon>
        <taxon>rosids</taxon>
        <taxon>malvids</taxon>
        <taxon>Malvales</taxon>
        <taxon>Malvaceae</taxon>
        <taxon>Malvoideae</taxon>
        <taxon>Gossypium</taxon>
    </lineage>
</organism>
<sequence length="241" mass="27097">MPLSTLSNGLCIRIPHYVGPVVNHHAFQATYPKHSRVCHTTSTPASVTRPYAPIALKVTTTNNYCPFVAEPTSLAHLFYHLSVIYTRCDPISLDIPSVVKFWLLGTMHSLSLTAFNIALSFVTEDYSMPLRCSGYRLEDGVILIMVYVYRLTGKFGLLVDPLDARCLDLMGLLLGTPSFFYFVPLGVCTAPTERVFRRKNHDNEPTQGQPSMTIEQCLERIEVRLNTFVQQLADLIAIIRE</sequence>
<evidence type="ECO:0000313" key="2">
    <source>
        <dbReference type="Proteomes" id="UP001358586"/>
    </source>
</evidence>
<reference evidence="1 2" key="1">
    <citation type="submission" date="2023-03" db="EMBL/GenBank/DDBJ databases">
        <title>WGS of Gossypium arboreum.</title>
        <authorList>
            <person name="Yu D."/>
        </authorList>
    </citation>
    <scope>NUCLEOTIDE SEQUENCE [LARGE SCALE GENOMIC DNA]</scope>
    <source>
        <tissue evidence="1">Leaf</tissue>
    </source>
</reference>
<dbReference type="EMBL" id="JARKNE010000013">
    <property type="protein sequence ID" value="KAK5771501.1"/>
    <property type="molecule type" value="Genomic_DNA"/>
</dbReference>
<protein>
    <submittedName>
        <fullName evidence="1">Uncharacterized protein</fullName>
    </submittedName>
</protein>
<accession>A0ABR0ME13</accession>
<dbReference type="Proteomes" id="UP001358586">
    <property type="component" value="Chromosome 13"/>
</dbReference>
<comment type="caution">
    <text evidence="1">The sequence shown here is derived from an EMBL/GenBank/DDBJ whole genome shotgun (WGS) entry which is preliminary data.</text>
</comment>
<gene>
    <name evidence="1" type="ORF">PVK06_047711</name>
</gene>
<evidence type="ECO:0000313" key="1">
    <source>
        <dbReference type="EMBL" id="KAK5771501.1"/>
    </source>
</evidence>